<keyword evidence="3 6" id="KW-0812">Transmembrane</keyword>
<organism evidence="7 8">
    <name type="scientific">Mycena venus</name>
    <dbReference type="NCBI Taxonomy" id="2733690"/>
    <lineage>
        <taxon>Eukaryota</taxon>
        <taxon>Fungi</taxon>
        <taxon>Dikarya</taxon>
        <taxon>Basidiomycota</taxon>
        <taxon>Agaricomycotina</taxon>
        <taxon>Agaricomycetes</taxon>
        <taxon>Agaricomycetidae</taxon>
        <taxon>Agaricales</taxon>
        <taxon>Marasmiineae</taxon>
        <taxon>Mycenaceae</taxon>
        <taxon>Mycena</taxon>
    </lineage>
</organism>
<dbReference type="EMBL" id="JACAZI010000004">
    <property type="protein sequence ID" value="KAF7361773.1"/>
    <property type="molecule type" value="Genomic_DNA"/>
</dbReference>
<keyword evidence="8" id="KW-1185">Reference proteome</keyword>
<evidence type="ECO:0000313" key="7">
    <source>
        <dbReference type="EMBL" id="KAF7361773.1"/>
    </source>
</evidence>
<protein>
    <submittedName>
        <fullName evidence="7">Putative transporter C11D3.18C</fullName>
    </submittedName>
</protein>
<dbReference type="InterPro" id="IPR036259">
    <property type="entry name" value="MFS_trans_sf"/>
</dbReference>
<keyword evidence="2" id="KW-0813">Transport</keyword>
<gene>
    <name evidence="7" type="ORF">MVEN_00521500</name>
</gene>
<dbReference type="PANTHER" id="PTHR43791">
    <property type="entry name" value="PERMEASE-RELATED"/>
    <property type="match status" value="1"/>
</dbReference>
<sequence length="142" mass="15172">MRAPFIAIQAMMTVAGMAVTGWAASDGARYFGLFLANSGASGCIPSILAYSSNNIVGHSKRAVLTTMLAASGSIGGVLASTAFREQDAPRYLLGIWVVIGVQFLTLSLLVLLSWHFARKNRLSREGKLDTPLEGQPGFFYTL</sequence>
<accession>A0A8H6YIC7</accession>
<dbReference type="SUPFAM" id="SSF103473">
    <property type="entry name" value="MFS general substrate transporter"/>
    <property type="match status" value="1"/>
</dbReference>
<dbReference type="AlphaFoldDB" id="A0A8H6YIC7"/>
<evidence type="ECO:0000256" key="2">
    <source>
        <dbReference type="ARBA" id="ARBA00022448"/>
    </source>
</evidence>
<evidence type="ECO:0000256" key="3">
    <source>
        <dbReference type="ARBA" id="ARBA00022692"/>
    </source>
</evidence>
<keyword evidence="4 6" id="KW-1133">Transmembrane helix</keyword>
<evidence type="ECO:0000313" key="8">
    <source>
        <dbReference type="Proteomes" id="UP000620124"/>
    </source>
</evidence>
<dbReference type="Proteomes" id="UP000620124">
    <property type="component" value="Unassembled WGS sequence"/>
</dbReference>
<dbReference type="GO" id="GO:0022857">
    <property type="term" value="F:transmembrane transporter activity"/>
    <property type="evidence" value="ECO:0007669"/>
    <property type="project" value="TreeGrafter"/>
</dbReference>
<comment type="caution">
    <text evidence="7">The sequence shown here is derived from an EMBL/GenBank/DDBJ whole genome shotgun (WGS) entry which is preliminary data.</text>
</comment>
<feature type="transmembrane region" description="Helical" evidence="6">
    <location>
        <begin position="5"/>
        <end position="24"/>
    </location>
</feature>
<feature type="transmembrane region" description="Helical" evidence="6">
    <location>
        <begin position="95"/>
        <end position="117"/>
    </location>
</feature>
<dbReference type="OrthoDB" id="3639251at2759"/>
<dbReference type="PANTHER" id="PTHR43791:SF3">
    <property type="entry name" value="MAJOR FACILITATOR SUPERFAMILY (MFS) PROFILE DOMAIN-CONTAINING PROTEIN"/>
    <property type="match status" value="1"/>
</dbReference>
<evidence type="ECO:0000256" key="5">
    <source>
        <dbReference type="ARBA" id="ARBA00023136"/>
    </source>
</evidence>
<keyword evidence="5 6" id="KW-0472">Membrane</keyword>
<reference evidence="7" key="1">
    <citation type="submission" date="2020-05" db="EMBL/GenBank/DDBJ databases">
        <title>Mycena genomes resolve the evolution of fungal bioluminescence.</title>
        <authorList>
            <person name="Tsai I.J."/>
        </authorList>
    </citation>
    <scope>NUCLEOTIDE SEQUENCE</scope>
    <source>
        <strain evidence="7">CCC161011</strain>
    </source>
</reference>
<evidence type="ECO:0000256" key="4">
    <source>
        <dbReference type="ARBA" id="ARBA00022989"/>
    </source>
</evidence>
<evidence type="ECO:0000256" key="1">
    <source>
        <dbReference type="ARBA" id="ARBA00004141"/>
    </source>
</evidence>
<dbReference type="GO" id="GO:0016020">
    <property type="term" value="C:membrane"/>
    <property type="evidence" value="ECO:0007669"/>
    <property type="project" value="UniProtKB-SubCell"/>
</dbReference>
<proteinExistence type="predicted"/>
<name>A0A8H6YIC7_9AGAR</name>
<feature type="transmembrane region" description="Helical" evidence="6">
    <location>
        <begin position="30"/>
        <end position="50"/>
    </location>
</feature>
<evidence type="ECO:0000256" key="6">
    <source>
        <dbReference type="SAM" id="Phobius"/>
    </source>
</evidence>
<comment type="subcellular location">
    <subcellularLocation>
        <location evidence="1">Membrane</location>
        <topology evidence="1">Multi-pass membrane protein</topology>
    </subcellularLocation>
</comment>
<feature type="transmembrane region" description="Helical" evidence="6">
    <location>
        <begin position="62"/>
        <end position="83"/>
    </location>
</feature>